<organism evidence="1 2">
    <name type="scientific">Cetraspora pellucida</name>
    <dbReference type="NCBI Taxonomy" id="1433469"/>
    <lineage>
        <taxon>Eukaryota</taxon>
        <taxon>Fungi</taxon>
        <taxon>Fungi incertae sedis</taxon>
        <taxon>Mucoromycota</taxon>
        <taxon>Glomeromycotina</taxon>
        <taxon>Glomeromycetes</taxon>
        <taxon>Diversisporales</taxon>
        <taxon>Gigasporaceae</taxon>
        <taxon>Cetraspora</taxon>
    </lineage>
</organism>
<proteinExistence type="predicted"/>
<name>A0ACA9P0R2_9GLOM</name>
<protein>
    <submittedName>
        <fullName evidence="1">11972_t:CDS:1</fullName>
    </submittedName>
</protein>
<comment type="caution">
    <text evidence="1">The sequence shown here is derived from an EMBL/GenBank/DDBJ whole genome shotgun (WGS) entry which is preliminary data.</text>
</comment>
<sequence>RYLFDYTIYEQFKENVLKVWEFAFLSTKELGLLALTHSQEQIEPSELNNLAELEQMLKNKKTSKLEEEKPEHEDNSYNLNNDLLSNYIHPVVDSKAK</sequence>
<dbReference type="Proteomes" id="UP000789366">
    <property type="component" value="Unassembled WGS sequence"/>
</dbReference>
<feature type="non-terminal residue" evidence="1">
    <location>
        <position position="1"/>
    </location>
</feature>
<dbReference type="EMBL" id="CAJVPW010019759">
    <property type="protein sequence ID" value="CAG8686834.1"/>
    <property type="molecule type" value="Genomic_DNA"/>
</dbReference>
<reference evidence="1" key="1">
    <citation type="submission" date="2021-06" db="EMBL/GenBank/DDBJ databases">
        <authorList>
            <person name="Kallberg Y."/>
            <person name="Tangrot J."/>
            <person name="Rosling A."/>
        </authorList>
    </citation>
    <scope>NUCLEOTIDE SEQUENCE</scope>
    <source>
        <strain evidence="1">28 12/20/2015</strain>
    </source>
</reference>
<accession>A0ACA9P0R2</accession>
<keyword evidence="2" id="KW-1185">Reference proteome</keyword>
<gene>
    <name evidence="1" type="ORF">SPELUC_LOCUS10506</name>
</gene>
<evidence type="ECO:0000313" key="1">
    <source>
        <dbReference type="EMBL" id="CAG8686834.1"/>
    </source>
</evidence>
<evidence type="ECO:0000313" key="2">
    <source>
        <dbReference type="Proteomes" id="UP000789366"/>
    </source>
</evidence>